<dbReference type="STRING" id="391038.Bphy_3653"/>
<dbReference type="InterPro" id="IPR009009">
    <property type="entry name" value="RlpA-like_DPBB"/>
</dbReference>
<comment type="function">
    <text evidence="3">Lytic transglycosylase with a strong preference for naked glycan strands that lack stem peptides.</text>
</comment>
<proteinExistence type="inferred from homology"/>
<evidence type="ECO:0000256" key="2">
    <source>
        <dbReference type="ARBA" id="ARBA00023316"/>
    </source>
</evidence>
<organism evidence="6 7">
    <name type="scientific">Paraburkholderia phymatum (strain DSM 17167 / CIP 108236 / LMG 21445 / STM815)</name>
    <name type="common">Burkholderia phymatum</name>
    <dbReference type="NCBI Taxonomy" id="391038"/>
    <lineage>
        <taxon>Bacteria</taxon>
        <taxon>Pseudomonadati</taxon>
        <taxon>Pseudomonadota</taxon>
        <taxon>Betaproteobacteria</taxon>
        <taxon>Burkholderiales</taxon>
        <taxon>Burkholderiaceae</taxon>
        <taxon>Paraburkholderia</taxon>
    </lineage>
</organism>
<dbReference type="SUPFAM" id="SSF50685">
    <property type="entry name" value="Barwin-like endoglucanases"/>
    <property type="match status" value="1"/>
</dbReference>
<dbReference type="AlphaFoldDB" id="B2JMJ4"/>
<dbReference type="eggNOG" id="COG0797">
    <property type="taxonomic scope" value="Bacteria"/>
</dbReference>
<keyword evidence="2 3" id="KW-0961">Cell wall biogenesis/degradation</keyword>
<dbReference type="HAMAP" id="MF_02071">
    <property type="entry name" value="RlpA"/>
    <property type="match status" value="1"/>
</dbReference>
<evidence type="ECO:0000313" key="7">
    <source>
        <dbReference type="Proteomes" id="UP000001192"/>
    </source>
</evidence>
<dbReference type="PANTHER" id="PTHR34183:SF8">
    <property type="entry name" value="ENDOLYTIC PEPTIDOGLYCAN TRANSGLYCOSYLASE RLPA-RELATED"/>
    <property type="match status" value="1"/>
</dbReference>
<evidence type="ECO:0000313" key="6">
    <source>
        <dbReference type="EMBL" id="ACC72788.1"/>
    </source>
</evidence>
<dbReference type="Gene3D" id="2.40.40.10">
    <property type="entry name" value="RlpA-like domain"/>
    <property type="match status" value="1"/>
</dbReference>
<evidence type="ECO:0000256" key="3">
    <source>
        <dbReference type="HAMAP-Rule" id="MF_02071"/>
    </source>
</evidence>
<dbReference type="CDD" id="cd22268">
    <property type="entry name" value="DPBB_RlpA-like"/>
    <property type="match status" value="1"/>
</dbReference>
<dbReference type="EC" id="4.2.2.-" evidence="3"/>
<dbReference type="InterPro" id="IPR012997">
    <property type="entry name" value="RplA"/>
</dbReference>
<keyword evidence="3" id="KW-0732">Signal</keyword>
<dbReference type="Proteomes" id="UP000001192">
    <property type="component" value="Chromosome 2"/>
</dbReference>
<dbReference type="KEGG" id="bph:Bphy_3653"/>
<feature type="signal peptide" evidence="3">
    <location>
        <begin position="1"/>
        <end position="20"/>
    </location>
</feature>
<dbReference type="GO" id="GO:0000270">
    <property type="term" value="P:peptidoglycan metabolic process"/>
    <property type="evidence" value="ECO:0007669"/>
    <property type="project" value="UniProtKB-UniRule"/>
</dbReference>
<dbReference type="NCBIfam" id="TIGR00413">
    <property type="entry name" value="rlpA"/>
    <property type="match status" value="1"/>
</dbReference>
<dbReference type="RefSeq" id="WP_012402961.1">
    <property type="nucleotide sequence ID" value="NC_010623.1"/>
</dbReference>
<feature type="domain" description="RlpA-like protein double-psi beta-barrel" evidence="5">
    <location>
        <begin position="68"/>
        <end position="156"/>
    </location>
</feature>
<keyword evidence="7" id="KW-1185">Reference proteome</keyword>
<evidence type="ECO:0000256" key="1">
    <source>
        <dbReference type="ARBA" id="ARBA00023239"/>
    </source>
</evidence>
<comment type="similarity">
    <text evidence="3 4">Belongs to the RlpA family.</text>
</comment>
<reference evidence="7" key="1">
    <citation type="journal article" date="2014" name="Stand. Genomic Sci.">
        <title>Complete genome sequence of Burkholderia phymatum STM815(T), a broad host range and efficient nitrogen-fixing symbiont of Mimosa species.</title>
        <authorList>
            <person name="Moulin L."/>
            <person name="Klonowska A."/>
            <person name="Caroline B."/>
            <person name="Booth K."/>
            <person name="Vriezen J.A."/>
            <person name="Melkonian R."/>
            <person name="James E.K."/>
            <person name="Young J.P."/>
            <person name="Bena G."/>
            <person name="Hauser L."/>
            <person name="Land M."/>
            <person name="Kyrpides N."/>
            <person name="Bruce D."/>
            <person name="Chain P."/>
            <person name="Copeland A."/>
            <person name="Pitluck S."/>
            <person name="Woyke T."/>
            <person name="Lizotte-Waniewski M."/>
            <person name="Bristow J."/>
            <person name="Riley M."/>
        </authorList>
    </citation>
    <scope>NUCLEOTIDE SEQUENCE [LARGE SCALE GENOMIC DNA]</scope>
    <source>
        <strain evidence="7">DSM 17167 / CIP 108236 / LMG 21445 / STM815</strain>
    </source>
</reference>
<feature type="chain" id="PRO_5009990812" description="Endolytic peptidoglycan transglycosylase RlpA" evidence="3">
    <location>
        <begin position="21"/>
        <end position="175"/>
    </location>
</feature>
<gene>
    <name evidence="3" type="primary">rlpA</name>
    <name evidence="6" type="ordered locus">Bphy_3653</name>
</gene>
<sequence length="175" mass="18700" precursor="true">MSSLRIVGLLAIFGLCTGCAQIHQELQASNPTNTVAMPSKLAVTDGVSDETPLTSGHIAVQPKSGALQTGYASWYARKFQGRRTASGERYDNRLLTAAHRTLPLGSYVRVTSLATEKSVVVRVNDRGPFIKGRIIDLSLAAASELGLTRSPSMQVELQRVEKAANSRALSDGSES</sequence>
<dbReference type="GO" id="GO:0008932">
    <property type="term" value="F:lytic endotransglycosylase activity"/>
    <property type="evidence" value="ECO:0007669"/>
    <property type="project" value="UniProtKB-UniRule"/>
</dbReference>
<dbReference type="InterPro" id="IPR034718">
    <property type="entry name" value="RlpA"/>
</dbReference>
<dbReference type="EMBL" id="CP001044">
    <property type="protein sequence ID" value="ACC72788.1"/>
    <property type="molecule type" value="Genomic_DNA"/>
</dbReference>
<accession>B2JMJ4</accession>
<dbReference type="GO" id="GO:0071555">
    <property type="term" value="P:cell wall organization"/>
    <property type="evidence" value="ECO:0007669"/>
    <property type="project" value="UniProtKB-KW"/>
</dbReference>
<dbReference type="PANTHER" id="PTHR34183">
    <property type="entry name" value="ENDOLYTIC PEPTIDOGLYCAN TRANSGLYCOSYLASE RLPA"/>
    <property type="match status" value="1"/>
</dbReference>
<keyword evidence="1 3" id="KW-0456">Lyase</keyword>
<keyword evidence="6" id="KW-0449">Lipoprotein</keyword>
<dbReference type="InterPro" id="IPR036908">
    <property type="entry name" value="RlpA-like_sf"/>
</dbReference>
<evidence type="ECO:0000256" key="4">
    <source>
        <dbReference type="RuleBase" id="RU003495"/>
    </source>
</evidence>
<dbReference type="Pfam" id="PF03330">
    <property type="entry name" value="DPBB_1"/>
    <property type="match status" value="1"/>
</dbReference>
<evidence type="ECO:0000259" key="5">
    <source>
        <dbReference type="Pfam" id="PF03330"/>
    </source>
</evidence>
<dbReference type="HOGENOM" id="CLU_042923_6_4_4"/>
<name>B2JMJ4_PARP8</name>
<protein>
    <recommendedName>
        <fullName evidence="3">Endolytic peptidoglycan transglycosylase RlpA</fullName>
        <ecNumber evidence="3">4.2.2.-</ecNumber>
    </recommendedName>
</protein>